<dbReference type="PROSITE" id="PS51898">
    <property type="entry name" value="TYR_RECOMBINASE"/>
    <property type="match status" value="1"/>
</dbReference>
<dbReference type="PANTHER" id="PTHR30629">
    <property type="entry name" value="PROPHAGE INTEGRASE"/>
    <property type="match status" value="1"/>
</dbReference>
<gene>
    <name evidence="8" type="ORF">ACFOW3_17230</name>
</gene>
<comment type="similarity">
    <text evidence="1">Belongs to the 'phage' integrase family.</text>
</comment>
<dbReference type="InterPro" id="IPR038488">
    <property type="entry name" value="Integrase_DNA-bd_sf"/>
</dbReference>
<feature type="domain" description="Tyr recombinase" evidence="6">
    <location>
        <begin position="215"/>
        <end position="401"/>
    </location>
</feature>
<evidence type="ECO:0000259" key="6">
    <source>
        <dbReference type="PROSITE" id="PS51898"/>
    </source>
</evidence>
<evidence type="ECO:0000313" key="8">
    <source>
        <dbReference type="EMBL" id="MFC3936360.1"/>
    </source>
</evidence>
<sequence>MPLTDTAIRRVIPGPKTQKLTDGQGMYLEVAPSGGKWWRLKYRIAGVEKRLSLGTYPDTSLKAARDKRDEARALIAQGIDPSDVRKASKVQTQADEADAAREAAGLPPPDSFEQIAREWYETRREDWSASYGQKIMRRLEVDVFPWLGAKPITSITPPMVLAVLRRVEGRGVVETAHRALENCGQVFRYAVATGRIVSDPARDLKDALRRPMVKHFPAITSPERLGTLLRAIDSYRGTPVVNAALKLLPMLLLRPGELRQGEWPEINLAAATWAVPAARMKREKAGKLYGKPHLVPLARQAVAILEELQPITGNGVMVFRGERTHSRPMSDAAINAALRALGFSADEVTGHGFRATARTMLVERLGVAESVVEAQLAHSVKDSLGRAYNRTEFIAERVTMMQLWADYLDQLRAELPAH</sequence>
<dbReference type="PANTHER" id="PTHR30629:SF2">
    <property type="entry name" value="PROPHAGE INTEGRASE INTS-RELATED"/>
    <property type="match status" value="1"/>
</dbReference>
<dbReference type="Gene3D" id="3.30.160.390">
    <property type="entry name" value="Integrase, DNA-binding domain"/>
    <property type="match status" value="1"/>
</dbReference>
<reference evidence="9" key="1">
    <citation type="journal article" date="2019" name="Int. J. Syst. Evol. Microbiol.">
        <title>The Global Catalogue of Microorganisms (GCM) 10K type strain sequencing project: providing services to taxonomists for standard genome sequencing and annotation.</title>
        <authorList>
            <consortium name="The Broad Institute Genomics Platform"/>
            <consortium name="The Broad Institute Genome Sequencing Center for Infectious Disease"/>
            <person name="Wu L."/>
            <person name="Ma J."/>
        </authorList>
    </citation>
    <scope>NUCLEOTIDE SEQUENCE [LARGE SCALE GENOMIC DNA]</scope>
    <source>
        <strain evidence="9">CCUG 2113</strain>
    </source>
</reference>
<keyword evidence="3 5" id="KW-0238">DNA-binding</keyword>
<keyword evidence="2" id="KW-0229">DNA integration</keyword>
<dbReference type="InterPro" id="IPR013762">
    <property type="entry name" value="Integrase-like_cat_sf"/>
</dbReference>
<dbReference type="Gene3D" id="1.10.150.130">
    <property type="match status" value="1"/>
</dbReference>
<dbReference type="InterPro" id="IPR044068">
    <property type="entry name" value="CB"/>
</dbReference>
<keyword evidence="9" id="KW-1185">Reference proteome</keyword>
<dbReference type="PROSITE" id="PS51900">
    <property type="entry name" value="CB"/>
    <property type="match status" value="1"/>
</dbReference>
<dbReference type="CDD" id="cd00801">
    <property type="entry name" value="INT_P4_C"/>
    <property type="match status" value="1"/>
</dbReference>
<evidence type="ECO:0000256" key="5">
    <source>
        <dbReference type="PROSITE-ProRule" id="PRU01248"/>
    </source>
</evidence>
<dbReference type="InterPro" id="IPR010998">
    <property type="entry name" value="Integrase_recombinase_N"/>
</dbReference>
<proteinExistence type="inferred from homology"/>
<dbReference type="Proteomes" id="UP001595693">
    <property type="component" value="Unassembled WGS sequence"/>
</dbReference>
<dbReference type="Pfam" id="PF13356">
    <property type="entry name" value="Arm-DNA-bind_3"/>
    <property type="match status" value="1"/>
</dbReference>
<feature type="domain" description="Core-binding (CB)" evidence="7">
    <location>
        <begin position="110"/>
        <end position="191"/>
    </location>
</feature>
<evidence type="ECO:0000313" key="9">
    <source>
        <dbReference type="Proteomes" id="UP001595693"/>
    </source>
</evidence>
<dbReference type="InterPro" id="IPR002104">
    <property type="entry name" value="Integrase_catalytic"/>
</dbReference>
<keyword evidence="4" id="KW-0233">DNA recombination</keyword>
<evidence type="ECO:0000256" key="1">
    <source>
        <dbReference type="ARBA" id="ARBA00008857"/>
    </source>
</evidence>
<dbReference type="InterPro" id="IPR053876">
    <property type="entry name" value="Phage_int_M"/>
</dbReference>
<name>A0ABV8DCT3_9BURK</name>
<dbReference type="InterPro" id="IPR025166">
    <property type="entry name" value="Integrase_DNA_bind_dom"/>
</dbReference>
<dbReference type="Pfam" id="PF22022">
    <property type="entry name" value="Phage_int_M"/>
    <property type="match status" value="1"/>
</dbReference>
<organism evidence="8 9">
    <name type="scientific">Acidovorax facilis</name>
    <dbReference type="NCBI Taxonomy" id="12917"/>
    <lineage>
        <taxon>Bacteria</taxon>
        <taxon>Pseudomonadati</taxon>
        <taxon>Pseudomonadota</taxon>
        <taxon>Betaproteobacteria</taxon>
        <taxon>Burkholderiales</taxon>
        <taxon>Comamonadaceae</taxon>
        <taxon>Acidovorax</taxon>
    </lineage>
</organism>
<dbReference type="Pfam" id="PF00589">
    <property type="entry name" value="Phage_integrase"/>
    <property type="match status" value="1"/>
</dbReference>
<evidence type="ECO:0000256" key="4">
    <source>
        <dbReference type="ARBA" id="ARBA00023172"/>
    </source>
</evidence>
<protein>
    <submittedName>
        <fullName evidence="8">Tyrosine-type recombinase/integrase</fullName>
    </submittedName>
</protein>
<dbReference type="RefSeq" id="WP_055398384.1">
    <property type="nucleotide sequence ID" value="NZ_JAMXAX010000032.1"/>
</dbReference>
<accession>A0ABV8DCT3</accession>
<evidence type="ECO:0000256" key="2">
    <source>
        <dbReference type="ARBA" id="ARBA00022908"/>
    </source>
</evidence>
<dbReference type="InterPro" id="IPR011010">
    <property type="entry name" value="DNA_brk_join_enz"/>
</dbReference>
<dbReference type="SUPFAM" id="SSF56349">
    <property type="entry name" value="DNA breaking-rejoining enzymes"/>
    <property type="match status" value="1"/>
</dbReference>
<evidence type="ECO:0000259" key="7">
    <source>
        <dbReference type="PROSITE" id="PS51900"/>
    </source>
</evidence>
<dbReference type="InterPro" id="IPR050808">
    <property type="entry name" value="Phage_Integrase"/>
</dbReference>
<dbReference type="Gene3D" id="1.10.443.10">
    <property type="entry name" value="Intergrase catalytic core"/>
    <property type="match status" value="1"/>
</dbReference>
<comment type="caution">
    <text evidence="8">The sequence shown here is derived from an EMBL/GenBank/DDBJ whole genome shotgun (WGS) entry which is preliminary data.</text>
</comment>
<evidence type="ECO:0000256" key="3">
    <source>
        <dbReference type="ARBA" id="ARBA00023125"/>
    </source>
</evidence>
<dbReference type="EMBL" id="JBHSAJ010000052">
    <property type="protein sequence ID" value="MFC3936360.1"/>
    <property type="molecule type" value="Genomic_DNA"/>
</dbReference>